<organism evidence="2 3">
    <name type="scientific">Panagrolaimus superbus</name>
    <dbReference type="NCBI Taxonomy" id="310955"/>
    <lineage>
        <taxon>Eukaryota</taxon>
        <taxon>Metazoa</taxon>
        <taxon>Ecdysozoa</taxon>
        <taxon>Nematoda</taxon>
        <taxon>Chromadorea</taxon>
        <taxon>Rhabditida</taxon>
        <taxon>Tylenchina</taxon>
        <taxon>Panagrolaimomorpha</taxon>
        <taxon>Panagrolaimoidea</taxon>
        <taxon>Panagrolaimidae</taxon>
        <taxon>Panagrolaimus</taxon>
    </lineage>
</organism>
<evidence type="ECO:0000313" key="3">
    <source>
        <dbReference type="WBParaSite" id="PSU_v2.g16854.t1"/>
    </source>
</evidence>
<keyword evidence="2" id="KW-1185">Reference proteome</keyword>
<sequence>MLEYFLTQNAHCVEDSLSVNCARNVILQLSYPMALISASVQEALAKNKEKQALIKKYENDEKELRKILIKRIPIKKWKLEYYDKKYCERCSAQALYYGNDRLHFVEADAYAMNEEHYSLTTPKNYLENWTDLCPTCEKNTRPVKGTRWLSWSLETREEEDVTEAARLKEKLGL</sequence>
<dbReference type="Proteomes" id="UP000887577">
    <property type="component" value="Unplaced"/>
</dbReference>
<proteinExistence type="predicted"/>
<evidence type="ECO:0000256" key="1">
    <source>
        <dbReference type="SAM" id="Coils"/>
    </source>
</evidence>
<dbReference type="WBParaSite" id="PSU_v2.g16854.t1">
    <property type="protein sequence ID" value="PSU_v2.g16854.t1"/>
    <property type="gene ID" value="PSU_v2.g16854"/>
</dbReference>
<keyword evidence="1" id="KW-0175">Coiled coil</keyword>
<reference evidence="3" key="1">
    <citation type="submission" date="2022-11" db="UniProtKB">
        <authorList>
            <consortium name="WormBaseParasite"/>
        </authorList>
    </citation>
    <scope>IDENTIFICATION</scope>
</reference>
<protein>
    <submittedName>
        <fullName evidence="3">HNH endonuclease</fullName>
    </submittedName>
</protein>
<name>A0A914YBQ6_9BILA</name>
<dbReference type="AlphaFoldDB" id="A0A914YBQ6"/>
<feature type="coiled-coil region" evidence="1">
    <location>
        <begin position="40"/>
        <end position="70"/>
    </location>
</feature>
<evidence type="ECO:0000313" key="2">
    <source>
        <dbReference type="Proteomes" id="UP000887577"/>
    </source>
</evidence>
<accession>A0A914YBQ6</accession>